<gene>
    <name evidence="1" type="ORF">ENSA5_25670</name>
</gene>
<keyword evidence="2" id="KW-1185">Reference proteome</keyword>
<dbReference type="SUPFAM" id="SSF52402">
    <property type="entry name" value="Adenine nucleotide alpha hydrolases-like"/>
    <property type="match status" value="1"/>
</dbReference>
<name>A0A2S9YAG6_9BACT</name>
<dbReference type="AlphaFoldDB" id="A0A2S9YAG6"/>
<comment type="caution">
    <text evidence="1">The sequence shown here is derived from an EMBL/GenBank/DDBJ whole genome shotgun (WGS) entry which is preliminary data.</text>
</comment>
<dbReference type="EMBL" id="PVNK01000127">
    <property type="protein sequence ID" value="PRQ02108.1"/>
    <property type="molecule type" value="Genomic_DNA"/>
</dbReference>
<organism evidence="1 2">
    <name type="scientific">Enhygromyxa salina</name>
    <dbReference type="NCBI Taxonomy" id="215803"/>
    <lineage>
        <taxon>Bacteria</taxon>
        <taxon>Pseudomonadati</taxon>
        <taxon>Myxococcota</taxon>
        <taxon>Polyangia</taxon>
        <taxon>Nannocystales</taxon>
        <taxon>Nannocystaceae</taxon>
        <taxon>Enhygromyxa</taxon>
    </lineage>
</organism>
<evidence type="ECO:0000313" key="1">
    <source>
        <dbReference type="EMBL" id="PRQ02108.1"/>
    </source>
</evidence>
<proteinExistence type="predicted"/>
<evidence type="ECO:0008006" key="3">
    <source>
        <dbReference type="Google" id="ProtNLM"/>
    </source>
</evidence>
<protein>
    <recommendedName>
        <fullName evidence="3">Universal stress protein family protein</fullName>
    </recommendedName>
</protein>
<dbReference type="Proteomes" id="UP000237968">
    <property type="component" value="Unassembled WGS sequence"/>
</dbReference>
<accession>A0A2S9YAG6</accession>
<evidence type="ECO:0000313" key="2">
    <source>
        <dbReference type="Proteomes" id="UP000237968"/>
    </source>
</evidence>
<dbReference type="Gene3D" id="3.40.50.12370">
    <property type="match status" value="1"/>
</dbReference>
<sequence>MEQPGAAEHSLGAVYHGVDIMSTLDHFESAFRSASKDSFTWAPPLIRKILVVTDLDAPGSAEFEAQIEPLLTGVLAHTVAAGVSPERRVVNGSDYTRVDELHQLVQDWGPDLLCTYRNLHSSAWSFKFSLGEFIDVLTQATSVPVLITPHPQQAQTAAHALRNTDVVMAMTDHLTGSERLVNFAAAVTQPEGKLWLSHVEPEIAYERILDAIAKIPQINTDTARNLIRDKLLQQPTDYVEACRQVIAEHRPALEVKPLVVMGHHLETYRQLIRDHEVDLLVMNTKDEDQLAMHGMAYPIAVEIREIPLLLL</sequence>
<reference evidence="1 2" key="1">
    <citation type="submission" date="2018-03" db="EMBL/GenBank/DDBJ databases">
        <title>Draft Genome Sequences of the Obligatory Marine Myxobacteria Enhygromyxa salina SWB005.</title>
        <authorList>
            <person name="Poehlein A."/>
            <person name="Moghaddam J.A."/>
            <person name="Harms H."/>
            <person name="Alanjari M."/>
            <person name="Koenig G.M."/>
            <person name="Daniel R."/>
            <person name="Schaeberle T.F."/>
        </authorList>
    </citation>
    <scope>NUCLEOTIDE SEQUENCE [LARGE SCALE GENOMIC DNA]</scope>
    <source>
        <strain evidence="1 2">SWB005</strain>
    </source>
</reference>